<dbReference type="KEGG" id="csn:Cyast_2238"/>
<feature type="domain" description="DUF2281" evidence="1">
    <location>
        <begin position="7"/>
        <end position="65"/>
    </location>
</feature>
<reference evidence="3" key="1">
    <citation type="journal article" date="2013" name="Proc. Natl. Acad. Sci. U.S.A.">
        <title>Improving the coverage of the cyanobacterial phylum using diversity-driven genome sequencing.</title>
        <authorList>
            <person name="Shih P.M."/>
            <person name="Wu D."/>
            <person name="Latifi A."/>
            <person name="Axen S.D."/>
            <person name="Fewer D.P."/>
            <person name="Talla E."/>
            <person name="Calteau A."/>
            <person name="Cai F."/>
            <person name="Tandeau de Marsac N."/>
            <person name="Rippka R."/>
            <person name="Herdman M."/>
            <person name="Sivonen K."/>
            <person name="Coursin T."/>
            <person name="Laurent T."/>
            <person name="Goodwin L."/>
            <person name="Nolan M."/>
            <person name="Davenport K.W."/>
            <person name="Han C.S."/>
            <person name="Rubin E.M."/>
            <person name="Eisen J.A."/>
            <person name="Woyke T."/>
            <person name="Gugger M."/>
            <person name="Kerfeld C.A."/>
        </authorList>
    </citation>
    <scope>NUCLEOTIDE SEQUENCE [LARGE SCALE GENOMIC DNA]</scope>
    <source>
        <strain evidence="3">ATCC 29140 / PCC 7202</strain>
    </source>
</reference>
<keyword evidence="3" id="KW-1185">Reference proteome</keyword>
<protein>
    <recommendedName>
        <fullName evidence="1">DUF2281 domain-containing protein</fullName>
    </recommendedName>
</protein>
<dbReference type="AlphaFoldDB" id="K9YP22"/>
<evidence type="ECO:0000313" key="2">
    <source>
        <dbReference type="EMBL" id="AFZ48187.1"/>
    </source>
</evidence>
<dbReference type="EMBL" id="CP003940">
    <property type="protein sequence ID" value="AFZ48187.1"/>
    <property type="molecule type" value="Genomic_DNA"/>
</dbReference>
<sequence>MNIEEILIHKWRLLPPEKQAEVIDFISFLEQKYSEEQKQLGKKSNLLNSLEGTLTYYEDPYKPVAINDWEAMM</sequence>
<gene>
    <name evidence="2" type="ordered locus">Cyast_2238</name>
</gene>
<name>K9YP22_CYASC</name>
<dbReference type="Proteomes" id="UP000010483">
    <property type="component" value="Chromosome"/>
</dbReference>
<dbReference type="HOGENOM" id="CLU_2698482_0_0_3"/>
<proteinExistence type="predicted"/>
<organism evidence="2 3">
    <name type="scientific">Cyanobacterium stanieri (strain ATCC 29140 / PCC 7202)</name>
    <dbReference type="NCBI Taxonomy" id="292563"/>
    <lineage>
        <taxon>Bacteria</taxon>
        <taxon>Bacillati</taxon>
        <taxon>Cyanobacteriota</taxon>
        <taxon>Cyanophyceae</taxon>
        <taxon>Oscillatoriophycideae</taxon>
        <taxon>Chroococcales</taxon>
        <taxon>Geminocystaceae</taxon>
        <taxon>Cyanobacterium</taxon>
    </lineage>
</organism>
<evidence type="ECO:0000313" key="3">
    <source>
        <dbReference type="Proteomes" id="UP000010483"/>
    </source>
</evidence>
<dbReference type="Pfam" id="PF10047">
    <property type="entry name" value="DUF2281"/>
    <property type="match status" value="1"/>
</dbReference>
<evidence type="ECO:0000259" key="1">
    <source>
        <dbReference type="Pfam" id="PF10047"/>
    </source>
</evidence>
<dbReference type="BioCyc" id="CSTA292563:G1353-2242-MONOMER"/>
<dbReference type="InterPro" id="IPR018739">
    <property type="entry name" value="DUF2281"/>
</dbReference>
<accession>K9YP22</accession>